<feature type="compositionally biased region" description="Basic and acidic residues" evidence="1">
    <location>
        <begin position="215"/>
        <end position="238"/>
    </location>
</feature>
<reference evidence="3 4" key="1">
    <citation type="submission" date="2018-07" db="EMBL/GenBank/DDBJ databases">
        <title>Genomic Encyclopedia of Type Strains, Phase IV (KMG-IV): sequencing the most valuable type-strain genomes for metagenomic binning, comparative biology and taxonomic classification.</title>
        <authorList>
            <person name="Goeker M."/>
        </authorList>
    </citation>
    <scope>NUCLEOTIDE SEQUENCE [LARGE SCALE GENOMIC DNA]</scope>
    <source>
        <strain evidence="3 4">DSM 27016</strain>
    </source>
</reference>
<evidence type="ECO:0000256" key="1">
    <source>
        <dbReference type="SAM" id="MobiDB-lite"/>
    </source>
</evidence>
<evidence type="ECO:0000313" key="4">
    <source>
        <dbReference type="Proteomes" id="UP000253034"/>
    </source>
</evidence>
<feature type="compositionally biased region" description="Basic and acidic residues" evidence="1">
    <location>
        <begin position="175"/>
        <end position="206"/>
    </location>
</feature>
<dbReference type="RefSeq" id="WP_423230844.1">
    <property type="nucleotide sequence ID" value="NZ_QPJT01000025.1"/>
</dbReference>
<feature type="domain" description="Translation initiation factor IF-2 N-terminal" evidence="2">
    <location>
        <begin position="1"/>
        <end position="52"/>
    </location>
</feature>
<dbReference type="Pfam" id="PF04760">
    <property type="entry name" value="IF2_N"/>
    <property type="match status" value="1"/>
</dbReference>
<dbReference type="EMBL" id="QPJT01000025">
    <property type="protein sequence ID" value="RCX11403.1"/>
    <property type="molecule type" value="Genomic_DNA"/>
</dbReference>
<feature type="compositionally biased region" description="Basic and acidic residues" evidence="1">
    <location>
        <begin position="56"/>
        <end position="67"/>
    </location>
</feature>
<protein>
    <submittedName>
        <fullName evidence="3">Translation initiation factor IF-2-like protein</fullName>
    </submittedName>
</protein>
<organism evidence="3 4">
    <name type="scientific">Anaerobacterium chartisolvens</name>
    <dbReference type="NCBI Taxonomy" id="1297424"/>
    <lineage>
        <taxon>Bacteria</taxon>
        <taxon>Bacillati</taxon>
        <taxon>Bacillota</taxon>
        <taxon>Clostridia</taxon>
        <taxon>Eubacteriales</taxon>
        <taxon>Oscillospiraceae</taxon>
        <taxon>Anaerobacterium</taxon>
    </lineage>
</organism>
<dbReference type="Gene3D" id="1.10.10.2480">
    <property type="match status" value="1"/>
</dbReference>
<sequence length="342" mass="38064">MEKARVYELAKELNTTSKRLMEKLSEINITVKNHMSLLEENELKALYKHIGVIKHDDGKKEAEDRKIPPANSSKSDVKKETKHAPRIIRTTEIIIDTKGDSGEEVKVSNKPEHMANNAKRDGHGESKGGARKGHKPEMVRIADSNSGLRPGYIRDPKPEYLKEPKPFAKAVQKSDAPKEHPKQELYHEPPDSVKDSDKKTHKEELGRGSAVQELKPAEAMKKDDNKPEDKISEAKQTEMKSVQLGLEEKKGEQLSGFHAEGNADTAKPDETNEKAPHNAEGEEKPHPKSQGAPEHRAHRDGNQAGGYNRPQGDRPQGGYNRPQGDRPQGGYNRPQGDRPQGG</sequence>
<feature type="compositionally biased region" description="Basic and acidic residues" evidence="1">
    <location>
        <begin position="98"/>
        <end position="128"/>
    </location>
</feature>
<feature type="compositionally biased region" description="Basic and acidic residues" evidence="1">
    <location>
        <begin position="266"/>
        <end position="286"/>
    </location>
</feature>
<feature type="compositionally biased region" description="Basic and acidic residues" evidence="1">
    <location>
        <begin position="152"/>
        <end position="166"/>
    </location>
</feature>
<dbReference type="InterPro" id="IPR006847">
    <property type="entry name" value="IF2_N"/>
</dbReference>
<keyword evidence="4" id="KW-1185">Reference proteome</keyword>
<feature type="region of interest" description="Disordered" evidence="1">
    <location>
        <begin position="56"/>
        <end position="86"/>
    </location>
</feature>
<proteinExistence type="predicted"/>
<keyword evidence="3" id="KW-0396">Initiation factor</keyword>
<evidence type="ECO:0000313" key="3">
    <source>
        <dbReference type="EMBL" id="RCX11403.1"/>
    </source>
</evidence>
<name>A0A369AQV6_9FIRM</name>
<dbReference type="Proteomes" id="UP000253034">
    <property type="component" value="Unassembled WGS sequence"/>
</dbReference>
<accession>A0A369AQV6</accession>
<evidence type="ECO:0000259" key="2">
    <source>
        <dbReference type="Pfam" id="PF04760"/>
    </source>
</evidence>
<dbReference type="GO" id="GO:0003743">
    <property type="term" value="F:translation initiation factor activity"/>
    <property type="evidence" value="ECO:0007669"/>
    <property type="project" value="UniProtKB-KW"/>
</dbReference>
<dbReference type="AlphaFoldDB" id="A0A369AQV6"/>
<keyword evidence="3" id="KW-0648">Protein biosynthesis</keyword>
<feature type="region of interest" description="Disordered" evidence="1">
    <location>
        <begin position="98"/>
        <end position="342"/>
    </location>
</feature>
<comment type="caution">
    <text evidence="3">The sequence shown here is derived from an EMBL/GenBank/DDBJ whole genome shotgun (WGS) entry which is preliminary data.</text>
</comment>
<gene>
    <name evidence="3" type="ORF">DFR58_12549</name>
</gene>